<dbReference type="EMBL" id="CAKOGP040000001">
    <property type="protein sequence ID" value="CAJ1896571.1"/>
    <property type="molecule type" value="Genomic_DNA"/>
</dbReference>
<evidence type="ECO:0000313" key="4">
    <source>
        <dbReference type="Proteomes" id="UP001295423"/>
    </source>
</evidence>
<feature type="compositionally biased region" description="Acidic residues" evidence="2">
    <location>
        <begin position="660"/>
        <end position="669"/>
    </location>
</feature>
<dbReference type="AlphaFoldDB" id="A0AAD2CDU7"/>
<feature type="compositionally biased region" description="Polar residues" evidence="2">
    <location>
        <begin position="608"/>
        <end position="620"/>
    </location>
</feature>
<protein>
    <submittedName>
        <fullName evidence="3">Uncharacterized protein</fullName>
    </submittedName>
</protein>
<dbReference type="PANTHER" id="PTHR46007">
    <property type="entry name" value="MEDIATOR OF RNA POLYMERASE II TRANSCRIPTION SUBUNIT 12"/>
    <property type="match status" value="1"/>
</dbReference>
<feature type="compositionally biased region" description="Polar residues" evidence="2">
    <location>
        <begin position="538"/>
        <end position="551"/>
    </location>
</feature>
<accession>A0AAD2CDU7</accession>
<feature type="region of interest" description="Disordered" evidence="2">
    <location>
        <begin position="774"/>
        <end position="851"/>
    </location>
</feature>
<feature type="compositionally biased region" description="Basic and acidic residues" evidence="2">
    <location>
        <begin position="553"/>
        <end position="571"/>
    </location>
</feature>
<dbReference type="GO" id="GO:0045944">
    <property type="term" value="P:positive regulation of transcription by RNA polymerase II"/>
    <property type="evidence" value="ECO:0007669"/>
    <property type="project" value="TreeGrafter"/>
</dbReference>
<organism evidence="3 4">
    <name type="scientific">Cylindrotheca closterium</name>
    <dbReference type="NCBI Taxonomy" id="2856"/>
    <lineage>
        <taxon>Eukaryota</taxon>
        <taxon>Sar</taxon>
        <taxon>Stramenopiles</taxon>
        <taxon>Ochrophyta</taxon>
        <taxon>Bacillariophyta</taxon>
        <taxon>Bacillariophyceae</taxon>
        <taxon>Bacillariophycidae</taxon>
        <taxon>Bacillariales</taxon>
        <taxon>Bacillariaceae</taxon>
        <taxon>Cylindrotheca</taxon>
    </lineage>
</organism>
<feature type="coiled-coil region" evidence="1">
    <location>
        <begin position="368"/>
        <end position="395"/>
    </location>
</feature>
<name>A0AAD2CDU7_9STRA</name>
<dbReference type="InterPro" id="IPR051647">
    <property type="entry name" value="Mediator_comp_sub12"/>
</dbReference>
<feature type="region of interest" description="Disordered" evidence="2">
    <location>
        <begin position="872"/>
        <end position="925"/>
    </location>
</feature>
<feature type="compositionally biased region" description="Low complexity" evidence="2">
    <location>
        <begin position="175"/>
        <end position="185"/>
    </location>
</feature>
<reference evidence="3" key="1">
    <citation type="submission" date="2023-08" db="EMBL/GenBank/DDBJ databases">
        <authorList>
            <person name="Audoor S."/>
            <person name="Bilcke G."/>
        </authorList>
    </citation>
    <scope>NUCLEOTIDE SEQUENCE</scope>
</reference>
<feature type="compositionally biased region" description="Basic and acidic residues" evidence="2">
    <location>
        <begin position="885"/>
        <end position="894"/>
    </location>
</feature>
<feature type="compositionally biased region" description="Polar residues" evidence="2">
    <location>
        <begin position="823"/>
        <end position="842"/>
    </location>
</feature>
<proteinExistence type="predicted"/>
<evidence type="ECO:0000256" key="1">
    <source>
        <dbReference type="SAM" id="Coils"/>
    </source>
</evidence>
<dbReference type="GO" id="GO:0016592">
    <property type="term" value="C:mediator complex"/>
    <property type="evidence" value="ECO:0007669"/>
    <property type="project" value="TreeGrafter"/>
</dbReference>
<dbReference type="GO" id="GO:0003713">
    <property type="term" value="F:transcription coactivator activity"/>
    <property type="evidence" value="ECO:0007669"/>
    <property type="project" value="TreeGrafter"/>
</dbReference>
<comment type="caution">
    <text evidence="3">The sequence shown here is derived from an EMBL/GenBank/DDBJ whole genome shotgun (WGS) entry which is preliminary data.</text>
</comment>
<evidence type="ECO:0000256" key="2">
    <source>
        <dbReference type="SAM" id="MobiDB-lite"/>
    </source>
</evidence>
<keyword evidence="1" id="KW-0175">Coiled coil</keyword>
<dbReference type="Proteomes" id="UP001295423">
    <property type="component" value="Unassembled WGS sequence"/>
</dbReference>
<feature type="region of interest" description="Disordered" evidence="2">
    <location>
        <begin position="175"/>
        <end position="196"/>
    </location>
</feature>
<feature type="compositionally biased region" description="Basic and acidic residues" evidence="2">
    <location>
        <begin position="626"/>
        <end position="637"/>
    </location>
</feature>
<sequence>MANPPILTFWTVTGDEKVTALKDAENTEGQILHQEKGKKSSFLLNLDDGDDSSLVERPDQTQIIVENNPEQQNHFFLGGFQIVSNAKQSKVYLTGRDGKETYLTTSRGIPFDKDSGKQWYKAVCVIPGGPRLITRLRLEILNVQAHKEKGETDLTLTKIRYLKLTARIPDKATTATHSTIAAPAPAASPPKRAGQLGAAPMPKMQPGADAAFATAPPSLSAMFQGQHGSAFVSTTNPSTDLGGGGSSMPPSMIQAFGGHASAFQAPPPQMQQTAPPLTQDDLGAAMAGISMMARSTQESMEKSFKTHAKEMQAHMDAQWGQVQGYISSLTQVVVSQKTVLEEKNKIMQQQHEMVAQQSLQIATLVQQQSELQSTVQSLQSDIKDLRQQVDKSQSLETTAATAADVETRREANVSAPPSHDVLQAVAKTAIAEQTAAISPSIESIQTNMESLSEYIKGGDNKTTQESLSAAIENIETDVKALKQVIEVSLSSSKDDGNILQQQQLQQEEKLSSTLDSIKSEMSLLRQSIENDSGKRDQMSSALENVQSSLTKLEQMERRPNESDMEGSRQEEQQQQQQQQQHQEQQHQALSASVDALEKDVATLRESVEQTAQEKNSQQKALQDDLDSLKGDVSEIKQKSIQQGKNNDDENGNSTKLAAAAEEEEEESSSDAERTKEIILTGIRDFEHDIFAIRSLEAADDYESVDENNNGDQQEKEKKVIVESQEMELGVPHLPRPLTPDRPPISRNPVLKESMVLKQSIEALKEFREIANNKESLKAASSGSSGDDHSTATPKSVHSTSTPPTPPTPPTTNLSFGKPPRPTAKSTSNPPPSSLKSLVQTGSLMDDEEMVEGEVVETDISFGDGGEFIVSVETQDAASGPPTIVVEDKKVETTKEQAASEGGEGDSENNITESEGSAKRNLGSLVMEPNGSLVVDVDEDGTSLVDIDLGSLGEKEGVSDKDQNSDGDNGVAVKENTSDNVTKADDTPKDGKRVSFRDTALEDRFEYSPEVQRSTSASTEGEEASEGFLEMGMKLFNNAGWL</sequence>
<keyword evidence="4" id="KW-1185">Reference proteome</keyword>
<feature type="region of interest" description="Disordered" evidence="2">
    <location>
        <begin position="696"/>
        <end position="751"/>
    </location>
</feature>
<evidence type="ECO:0000313" key="3">
    <source>
        <dbReference type="EMBL" id="CAJ1896571.1"/>
    </source>
</evidence>
<gene>
    <name evidence="3" type="ORF">CYCCA115_LOCUS203</name>
</gene>
<feature type="region of interest" description="Disordered" evidence="2">
    <location>
        <begin position="530"/>
        <end position="591"/>
    </location>
</feature>
<feature type="compositionally biased region" description="Low complexity" evidence="2">
    <location>
        <begin position="572"/>
        <end position="587"/>
    </location>
</feature>
<feature type="region of interest" description="Disordered" evidence="2">
    <location>
        <begin position="946"/>
        <end position="1027"/>
    </location>
</feature>
<feature type="compositionally biased region" description="Pro residues" evidence="2">
    <location>
        <begin position="733"/>
        <end position="742"/>
    </location>
</feature>
<feature type="compositionally biased region" description="Basic and acidic residues" evidence="2">
    <location>
        <begin position="981"/>
        <end position="1006"/>
    </location>
</feature>
<dbReference type="PANTHER" id="PTHR46007:SF8">
    <property type="entry name" value="C2H2-TYPE DOMAIN-CONTAINING PROTEIN"/>
    <property type="match status" value="1"/>
</dbReference>
<feature type="region of interest" description="Disordered" evidence="2">
    <location>
        <begin position="607"/>
        <end position="674"/>
    </location>
</feature>
<feature type="compositionally biased region" description="Basic and acidic residues" evidence="2">
    <location>
        <begin position="952"/>
        <end position="963"/>
    </location>
</feature>